<keyword evidence="2" id="KW-1133">Transmembrane helix</keyword>
<dbReference type="GO" id="GO:0003712">
    <property type="term" value="F:transcription coregulator activity"/>
    <property type="evidence" value="ECO:0007669"/>
    <property type="project" value="InterPro"/>
</dbReference>
<accession>A0A836BTE1</accession>
<feature type="compositionally biased region" description="Acidic residues" evidence="1">
    <location>
        <begin position="1331"/>
        <end position="1343"/>
    </location>
</feature>
<feature type="compositionally biased region" description="Low complexity" evidence="1">
    <location>
        <begin position="1318"/>
        <end position="1327"/>
    </location>
</feature>
<feature type="compositionally biased region" description="Low complexity" evidence="1">
    <location>
        <begin position="239"/>
        <end position="249"/>
    </location>
</feature>
<feature type="compositionally biased region" description="Pro residues" evidence="1">
    <location>
        <begin position="49"/>
        <end position="61"/>
    </location>
</feature>
<feature type="region of interest" description="Disordered" evidence="1">
    <location>
        <begin position="1255"/>
        <end position="1282"/>
    </location>
</feature>
<feature type="transmembrane region" description="Helical" evidence="2">
    <location>
        <begin position="1122"/>
        <end position="1140"/>
    </location>
</feature>
<feature type="compositionally biased region" description="Low complexity" evidence="1">
    <location>
        <begin position="1261"/>
        <end position="1282"/>
    </location>
</feature>
<proteinExistence type="predicted"/>
<feature type="region of interest" description="Disordered" evidence="1">
    <location>
        <begin position="940"/>
        <end position="1032"/>
    </location>
</feature>
<evidence type="ECO:0000313" key="3">
    <source>
        <dbReference type="EMBL" id="KAG2488007.1"/>
    </source>
</evidence>
<evidence type="ECO:0000256" key="2">
    <source>
        <dbReference type="SAM" id="Phobius"/>
    </source>
</evidence>
<feature type="region of interest" description="Disordered" evidence="1">
    <location>
        <begin position="210"/>
        <end position="249"/>
    </location>
</feature>
<keyword evidence="2" id="KW-0472">Membrane</keyword>
<evidence type="ECO:0000313" key="4">
    <source>
        <dbReference type="Proteomes" id="UP000612055"/>
    </source>
</evidence>
<dbReference type="GO" id="GO:0000124">
    <property type="term" value="C:SAGA complex"/>
    <property type="evidence" value="ECO:0007669"/>
    <property type="project" value="InterPro"/>
</dbReference>
<feature type="compositionally biased region" description="Gly residues" evidence="1">
    <location>
        <begin position="157"/>
        <end position="174"/>
    </location>
</feature>
<feature type="compositionally biased region" description="Low complexity" evidence="1">
    <location>
        <begin position="969"/>
        <end position="992"/>
    </location>
</feature>
<organism evidence="3 4">
    <name type="scientific">Edaphochlamys debaryana</name>
    <dbReference type="NCBI Taxonomy" id="47281"/>
    <lineage>
        <taxon>Eukaryota</taxon>
        <taxon>Viridiplantae</taxon>
        <taxon>Chlorophyta</taxon>
        <taxon>core chlorophytes</taxon>
        <taxon>Chlorophyceae</taxon>
        <taxon>CS clade</taxon>
        <taxon>Chlamydomonadales</taxon>
        <taxon>Chlamydomonadales incertae sedis</taxon>
        <taxon>Edaphochlamys</taxon>
    </lineage>
</organism>
<dbReference type="InterPro" id="IPR021950">
    <property type="entry name" value="Spt20"/>
</dbReference>
<comment type="caution">
    <text evidence="3">The sequence shown here is derived from an EMBL/GenBank/DDBJ whole genome shotgun (WGS) entry which is preliminary data.</text>
</comment>
<feature type="compositionally biased region" description="Low complexity" evidence="1">
    <location>
        <begin position="62"/>
        <end position="82"/>
    </location>
</feature>
<feature type="transmembrane region" description="Helical" evidence="2">
    <location>
        <begin position="1147"/>
        <end position="1169"/>
    </location>
</feature>
<name>A0A836BTE1_9CHLO</name>
<evidence type="ECO:0000256" key="1">
    <source>
        <dbReference type="SAM" id="MobiDB-lite"/>
    </source>
</evidence>
<feature type="region of interest" description="Disordered" evidence="1">
    <location>
        <begin position="333"/>
        <end position="352"/>
    </location>
</feature>
<dbReference type="PANTHER" id="PTHR13526:SF8">
    <property type="entry name" value="TRANSCRIPTION FACTOR SPT20 HOMOLOG"/>
    <property type="match status" value="1"/>
</dbReference>
<reference evidence="3" key="1">
    <citation type="journal article" date="2020" name="bioRxiv">
        <title>Comparative genomics of Chlamydomonas.</title>
        <authorList>
            <person name="Craig R.J."/>
            <person name="Hasan A.R."/>
            <person name="Ness R.W."/>
            <person name="Keightley P.D."/>
        </authorList>
    </citation>
    <scope>NUCLEOTIDE SEQUENCE</scope>
    <source>
        <strain evidence="3">CCAP 11/70</strain>
    </source>
</reference>
<dbReference type="Proteomes" id="UP000612055">
    <property type="component" value="Unassembled WGS sequence"/>
</dbReference>
<feature type="compositionally biased region" description="Low complexity" evidence="1">
    <location>
        <begin position="210"/>
        <end position="228"/>
    </location>
</feature>
<feature type="region of interest" description="Disordered" evidence="1">
    <location>
        <begin position="1302"/>
        <end position="1357"/>
    </location>
</feature>
<feature type="transmembrane region" description="Helical" evidence="2">
    <location>
        <begin position="1227"/>
        <end position="1247"/>
    </location>
</feature>
<protein>
    <submittedName>
        <fullName evidence="3">Uncharacterized protein</fullName>
    </submittedName>
</protein>
<feature type="region of interest" description="Disordered" evidence="1">
    <location>
        <begin position="1"/>
        <end position="178"/>
    </location>
</feature>
<sequence>MGGSRWRLALMEGLRRRRKARSEPEEPQPPPSHPQHQPRSLTGGERPGDPPAPPAPWPPALRPSLALTAAAAAAGASASVTARKSHSPRSPPPIVGGREEACWVSGGSGGQAVTGKSAAADAAAASSEALPERPGSPVSTLSAFRSAAPLPRRRQPDGGGADSIRSGGGGGGGFTSVESSAATVELLCPRQPPLPPTPLAAADAAAALASPPLSGPTAPVQRCPTALSGGTGTPPPPSSASAQSESSQTAPVLLAAAAAAVAAGPPSPMTSAPPAASVTVAAGRLPPVPLRRYCGLTTCRAVSVKVHHPTGNPTDYASRLTAAVAPLLFPAAAAEDPPASPPPPSSSTVSVGGGSAGGVLAAYRPAPGCPRTGGIVTVAGCVQLIAWSRGLEAAEDEKSAAAGRLAEPELAALAAAAGLEAAEAKAVAAALWTQQLQEQRAAEGGKAAAMAEEAQGPVPFGPALEAAVAATLPDAPAVAPWAMQQWPPAAYDKAALQLPAAPLGEEDLQERPTAAVAPLLSCSAEALALPLVASRSPSSPSSLTLSLSCSAPLTLRLLLLRRGELVADCTAHLDAGSQILHLPVPAQYDTAVLQLLLVPPPPPRPAGAAGSSSDGGAPASGAAVAAAMPVLLYDTLTLLAVPSEVAGELNALVAVAAGAEGGMAAEQRAAVWDPLASDLAFLLERAELAAAAAGAEAQAASAPGGGGGGRLPPPLLSAGGAVEALRVAANLLRHLRSAQPPLTATVRLVTVAARAVLLPYATAAAAASSAAMPASTTVTTTPPDAACCAIAQLLLQSTDEGSLDDGGASGGEATAAAAADEFFDASEVEEDGASCRPSPPPAPASFLWDRRRRRALTRRRRAGGAPSRVPSPPTWDLGARIASYPLPPPSHHVSHLASALGGGLYGCSDLSGGGGGVLVGGGGGGGGAFSCGGRVPHSPAAASAWPSSYGRPSSDNAGPGGGLDPRSNPPAAAWHAAAGGPEATVPADAATGPAGGGIGGGPLPPADGHQQRATEPSSPLVPPSSPAPPAAVAGRGRSALVACFLGFADPGSEAEYGRFHAREASAGDRWGLLNNAGYTLLLGSRLVAGLVVRASAAAAAAAGNGCGSCGGGGGLTLPRGTLWFVHVLLRLLFSLSALRLPGRREGLALGFWALEAGTLLAVLAGAWAWDDSVDASLRAVPLEVVDHGLVRPMWDQIRLRLRLPMAVLHSACIALCEARHVRPTGAWGRLAATLLLAAAVGLALELPRRRAFLRQQRQRQRQGQGQQRQRQRQGQGQQRQRQRQQRVVAAVVGYGAGAGGGAVVGGRTGPSRRVGSVAAAAGAPLLGEGEGWGEEGKEEEEAEGGAGKPYVPGGAWC</sequence>
<dbReference type="PANTHER" id="PTHR13526">
    <property type="entry name" value="TRANSCRIPTION FACTOR SPT20 HOMOLOG"/>
    <property type="match status" value="1"/>
</dbReference>
<keyword evidence="2" id="KW-0812">Transmembrane</keyword>
<feature type="compositionally biased region" description="Low complexity" evidence="1">
    <location>
        <begin position="117"/>
        <end position="129"/>
    </location>
</feature>
<gene>
    <name evidence="3" type="ORF">HYH03_013444</name>
</gene>
<dbReference type="EMBL" id="JAEHOE010000089">
    <property type="protein sequence ID" value="KAG2488007.1"/>
    <property type="molecule type" value="Genomic_DNA"/>
</dbReference>
<keyword evidence="4" id="KW-1185">Reference proteome</keyword>
<dbReference type="GO" id="GO:0006357">
    <property type="term" value="P:regulation of transcription by RNA polymerase II"/>
    <property type="evidence" value="ECO:0007669"/>
    <property type="project" value="TreeGrafter"/>
</dbReference>
<feature type="compositionally biased region" description="Pro residues" evidence="1">
    <location>
        <begin position="1019"/>
        <end position="1029"/>
    </location>
</feature>